<gene>
    <name evidence="1" type="ORF">QFC19_003967</name>
</gene>
<sequence>MHFIGNNSLTLHHPREAELHIIPLFLTYDPAWTVLSLVVSCAVTILAFFVMGLEGDYVQDFFRKIGFVRWKQEDESASDEDDEDTQEARSAVVVTDLSVKEKKPPSKTLSWGNNAVHRQEAKMMDKSYDPSLRRASIAAIQPDIMREHFKPATVLSRIQSLPENYIDDSLIKGVPMEPIDGRTRSEQEHDMEGAIANIRRRISQTSQNSKENNPSKDEYVPSSRDSPDSSESSGRVRKRRHVRRRRMDDSGRTSKIKRHLGLDVVTMEDVMKIIISGAIAGIGIAGMRKFSSTNLFISKAKHSTAIDYIGQISINNIGIIRYRLITIVLSVLIACVAVIAGLYIMFIILRPKLKHGWVTKVGVACVLAAAVCAMHYTGMSGEQQELPEANAHR</sequence>
<name>A0ACC2W101_9TREE</name>
<dbReference type="Proteomes" id="UP001241377">
    <property type="component" value="Unassembled WGS sequence"/>
</dbReference>
<proteinExistence type="predicted"/>
<organism evidence="1 2">
    <name type="scientific">Naganishia cerealis</name>
    <dbReference type="NCBI Taxonomy" id="610337"/>
    <lineage>
        <taxon>Eukaryota</taxon>
        <taxon>Fungi</taxon>
        <taxon>Dikarya</taxon>
        <taxon>Basidiomycota</taxon>
        <taxon>Agaricomycotina</taxon>
        <taxon>Tremellomycetes</taxon>
        <taxon>Filobasidiales</taxon>
        <taxon>Filobasidiaceae</taxon>
        <taxon>Naganishia</taxon>
    </lineage>
</organism>
<keyword evidence="2" id="KW-1185">Reference proteome</keyword>
<accession>A0ACC2W101</accession>
<evidence type="ECO:0000313" key="2">
    <source>
        <dbReference type="Proteomes" id="UP001241377"/>
    </source>
</evidence>
<dbReference type="EMBL" id="JASBWR010000040">
    <property type="protein sequence ID" value="KAJ9104327.1"/>
    <property type="molecule type" value="Genomic_DNA"/>
</dbReference>
<comment type="caution">
    <text evidence="1">The sequence shown here is derived from an EMBL/GenBank/DDBJ whole genome shotgun (WGS) entry which is preliminary data.</text>
</comment>
<reference evidence="1" key="1">
    <citation type="submission" date="2023-04" db="EMBL/GenBank/DDBJ databases">
        <title>Draft Genome sequencing of Naganishia species isolated from polar environments using Oxford Nanopore Technology.</title>
        <authorList>
            <person name="Leo P."/>
            <person name="Venkateswaran K."/>
        </authorList>
    </citation>
    <scope>NUCLEOTIDE SEQUENCE</scope>
    <source>
        <strain evidence="1">MNA-CCFEE 5261</strain>
    </source>
</reference>
<protein>
    <submittedName>
        <fullName evidence="1">Uncharacterized protein</fullName>
    </submittedName>
</protein>
<evidence type="ECO:0000313" key="1">
    <source>
        <dbReference type="EMBL" id="KAJ9104327.1"/>
    </source>
</evidence>